<keyword evidence="3" id="KW-1185">Reference proteome</keyword>
<gene>
    <name evidence="2" type="ORF">GCM10023186_15900</name>
</gene>
<dbReference type="RefSeq" id="WP_345222908.1">
    <property type="nucleotide sequence ID" value="NZ_BAABHA010000002.1"/>
</dbReference>
<sequence>MGANIYRVDFVGDKIYYIPAALKAELYNDFVSGANNPNIRYYYTSENVFALQADQDLGTTVGTERPTEDPQQSCPNGAKSKDTGDKNRWYSSNQRLVCRLTYNKFGIYFTLTGRARNQKRFLGAYLAQRACLFTRPNPGASWVERCPFPYTGSYTNSDTNSCGNGPQNDNNEVVARAYHSVNGLRSYDYDVAFNIGGNGGFTTETFHIDGL</sequence>
<protein>
    <submittedName>
        <fullName evidence="2">Uncharacterized protein</fullName>
    </submittedName>
</protein>
<evidence type="ECO:0000256" key="1">
    <source>
        <dbReference type="SAM" id="MobiDB-lite"/>
    </source>
</evidence>
<evidence type="ECO:0000313" key="2">
    <source>
        <dbReference type="EMBL" id="GAA4378909.1"/>
    </source>
</evidence>
<proteinExistence type="predicted"/>
<comment type="caution">
    <text evidence="2">The sequence shown here is derived from an EMBL/GenBank/DDBJ whole genome shotgun (WGS) entry which is preliminary data.</text>
</comment>
<name>A0ABP8IXU9_9BACT</name>
<reference evidence="3" key="1">
    <citation type="journal article" date="2019" name="Int. J. Syst. Evol. Microbiol.">
        <title>The Global Catalogue of Microorganisms (GCM) 10K type strain sequencing project: providing services to taxonomists for standard genome sequencing and annotation.</title>
        <authorList>
            <consortium name="The Broad Institute Genomics Platform"/>
            <consortium name="The Broad Institute Genome Sequencing Center for Infectious Disease"/>
            <person name="Wu L."/>
            <person name="Ma J."/>
        </authorList>
    </citation>
    <scope>NUCLEOTIDE SEQUENCE [LARGE SCALE GENOMIC DNA]</scope>
    <source>
        <strain evidence="3">JCM 17924</strain>
    </source>
</reference>
<dbReference type="Proteomes" id="UP001500454">
    <property type="component" value="Unassembled WGS sequence"/>
</dbReference>
<organism evidence="2 3">
    <name type="scientific">Hymenobacter koreensis</name>
    <dbReference type="NCBI Taxonomy" id="1084523"/>
    <lineage>
        <taxon>Bacteria</taxon>
        <taxon>Pseudomonadati</taxon>
        <taxon>Bacteroidota</taxon>
        <taxon>Cytophagia</taxon>
        <taxon>Cytophagales</taxon>
        <taxon>Hymenobacteraceae</taxon>
        <taxon>Hymenobacter</taxon>
    </lineage>
</organism>
<feature type="region of interest" description="Disordered" evidence="1">
    <location>
        <begin position="60"/>
        <end position="87"/>
    </location>
</feature>
<accession>A0ABP8IXU9</accession>
<dbReference type="EMBL" id="BAABHA010000002">
    <property type="protein sequence ID" value="GAA4378909.1"/>
    <property type="molecule type" value="Genomic_DNA"/>
</dbReference>
<evidence type="ECO:0000313" key="3">
    <source>
        <dbReference type="Proteomes" id="UP001500454"/>
    </source>
</evidence>